<dbReference type="KEGG" id="tmo:TMO_2295"/>
<dbReference type="HOGENOM" id="CLU_3206441_0_0_5"/>
<dbReference type="EMBL" id="CP003236">
    <property type="protein sequence ID" value="AFK54133.1"/>
    <property type="molecule type" value="Genomic_DNA"/>
</dbReference>
<keyword evidence="2" id="KW-1185">Reference proteome</keyword>
<evidence type="ECO:0000313" key="1">
    <source>
        <dbReference type="EMBL" id="AFK54133.1"/>
    </source>
</evidence>
<organism evidence="1 2">
    <name type="scientific">Tistrella mobilis (strain KA081020-065)</name>
    <dbReference type="NCBI Taxonomy" id="1110502"/>
    <lineage>
        <taxon>Bacteria</taxon>
        <taxon>Pseudomonadati</taxon>
        <taxon>Pseudomonadota</taxon>
        <taxon>Alphaproteobacteria</taxon>
        <taxon>Geminicoccales</taxon>
        <taxon>Geminicoccaceae</taxon>
        <taxon>Tistrella</taxon>
    </lineage>
</organism>
<sequence>MPVTDVRSLIKGVLADFLQTPAKDIEETAFPNSRNVVAATDLFKA</sequence>
<dbReference type="STRING" id="1110502.TMO_2295"/>
<protein>
    <recommendedName>
        <fullName evidence="3">Acyl carrier protein</fullName>
    </recommendedName>
</protein>
<gene>
    <name evidence="1" type="ordered locus">TMO_2295</name>
</gene>
<proteinExistence type="predicted"/>
<evidence type="ECO:0000313" key="2">
    <source>
        <dbReference type="Proteomes" id="UP000005258"/>
    </source>
</evidence>
<evidence type="ECO:0008006" key="3">
    <source>
        <dbReference type="Google" id="ProtNLM"/>
    </source>
</evidence>
<dbReference type="Proteomes" id="UP000005258">
    <property type="component" value="Chromosome"/>
</dbReference>
<accession>I3TMZ5</accession>
<dbReference type="AlphaFoldDB" id="I3TMZ5"/>
<reference evidence="1 2" key="1">
    <citation type="journal article" date="2012" name="J. Am. Chem. Soc.">
        <title>Bacterial biosynthesis and maturation of the didemnin anti-cancer agents.</title>
        <authorList>
            <person name="Xu Y."/>
            <person name="Kersten R.D."/>
            <person name="Nam S.J."/>
            <person name="Lu L."/>
            <person name="Al-Suwailem A.M."/>
            <person name="Zheng H."/>
            <person name="Fenical W."/>
            <person name="Dorrestein P.C."/>
            <person name="Moore B.S."/>
            <person name="Qian P.Y."/>
        </authorList>
    </citation>
    <scope>NUCLEOTIDE SEQUENCE [LARGE SCALE GENOMIC DNA]</scope>
    <source>
        <strain evidence="1 2">KA081020-065</strain>
    </source>
</reference>
<name>I3TMZ5_TISMK</name>